<evidence type="ECO:0000313" key="6">
    <source>
        <dbReference type="Proteomes" id="UP000014760"/>
    </source>
</evidence>
<dbReference type="STRING" id="283909.R7UQW8"/>
<dbReference type="InterPro" id="IPR002110">
    <property type="entry name" value="Ankyrin_rpt"/>
</dbReference>
<evidence type="ECO:0000256" key="1">
    <source>
        <dbReference type="PROSITE-ProRule" id="PRU00023"/>
    </source>
</evidence>
<dbReference type="GO" id="GO:0003676">
    <property type="term" value="F:nucleic acid binding"/>
    <property type="evidence" value="ECO:0007669"/>
    <property type="project" value="InterPro"/>
</dbReference>
<dbReference type="OrthoDB" id="4735278at2759"/>
<sequence length="328" mass="37184">MSFIRASEGDLESNVVKKKSSQPHVNLNGNDIRAFYEQIISSESDAPQPKKDETNVSVEAVVASSSRSIKTEKIEEEGKTQPVSERQKNRFLRAAQDGDERELMRLYRAGLDINCVDDYGWTALMCAVKSEEEGAVKTLLSIGANPFVRDKRGLSVFDLLERCKSDSVRDLFCGGSDESEGEETHESFYCSLCKATFSESEENHTKGTLHLFNRGKPPKGTVYGIPESNKGFQMMLKSGWDREAGLGSEGQGKQFPVKTVLKRDRKGLGKDRKIKAKITHFGPNDDKAVQYKIYRTPKEKTVRKQDRTKLLTRQKRKEMEFRMEFNME</sequence>
<dbReference type="Gene3D" id="1.25.40.20">
    <property type="entry name" value="Ankyrin repeat-containing domain"/>
    <property type="match status" value="1"/>
</dbReference>
<name>R7UQW8_CAPTE</name>
<proteinExistence type="predicted"/>
<dbReference type="Proteomes" id="UP000014760">
    <property type="component" value="Unassembled WGS sequence"/>
</dbReference>
<reference evidence="5" key="3">
    <citation type="submission" date="2015-06" db="UniProtKB">
        <authorList>
            <consortium name="EnsemblMetazoa"/>
        </authorList>
    </citation>
    <scope>IDENTIFICATION</scope>
</reference>
<dbReference type="SMART" id="SM00443">
    <property type="entry name" value="G_patch"/>
    <property type="match status" value="1"/>
</dbReference>
<feature type="region of interest" description="Disordered" evidence="2">
    <location>
        <begin position="1"/>
        <end position="23"/>
    </location>
</feature>
<dbReference type="InterPro" id="IPR036770">
    <property type="entry name" value="Ankyrin_rpt-contain_sf"/>
</dbReference>
<feature type="domain" description="G-patch" evidence="3">
    <location>
        <begin position="227"/>
        <end position="273"/>
    </location>
</feature>
<dbReference type="EMBL" id="AMQN01007695">
    <property type="status" value="NOT_ANNOTATED_CDS"/>
    <property type="molecule type" value="Genomic_DNA"/>
</dbReference>
<gene>
    <name evidence="4" type="ORF">CAPTEDRAFT_92236</name>
</gene>
<dbReference type="Pfam" id="PF01585">
    <property type="entry name" value="G-patch"/>
    <property type="match status" value="1"/>
</dbReference>
<evidence type="ECO:0000256" key="2">
    <source>
        <dbReference type="SAM" id="MobiDB-lite"/>
    </source>
</evidence>
<dbReference type="AlphaFoldDB" id="R7UQW8"/>
<reference evidence="6" key="1">
    <citation type="submission" date="2012-12" db="EMBL/GenBank/DDBJ databases">
        <authorList>
            <person name="Hellsten U."/>
            <person name="Grimwood J."/>
            <person name="Chapman J.A."/>
            <person name="Shapiro H."/>
            <person name="Aerts A."/>
            <person name="Otillar R.P."/>
            <person name="Terry A.Y."/>
            <person name="Boore J.L."/>
            <person name="Simakov O."/>
            <person name="Marletaz F."/>
            <person name="Cho S.-J."/>
            <person name="Edsinger-Gonzales E."/>
            <person name="Havlak P."/>
            <person name="Kuo D.-H."/>
            <person name="Larsson T."/>
            <person name="Lv J."/>
            <person name="Arendt D."/>
            <person name="Savage R."/>
            <person name="Osoegawa K."/>
            <person name="de Jong P."/>
            <person name="Lindberg D.R."/>
            <person name="Seaver E.C."/>
            <person name="Weisblat D.A."/>
            <person name="Putnam N.H."/>
            <person name="Grigoriev I.V."/>
            <person name="Rokhsar D.S."/>
        </authorList>
    </citation>
    <scope>NUCLEOTIDE SEQUENCE</scope>
    <source>
        <strain evidence="6">I ESC-2004</strain>
    </source>
</reference>
<organism evidence="4">
    <name type="scientific">Capitella teleta</name>
    <name type="common">Polychaete worm</name>
    <dbReference type="NCBI Taxonomy" id="283909"/>
    <lineage>
        <taxon>Eukaryota</taxon>
        <taxon>Metazoa</taxon>
        <taxon>Spiralia</taxon>
        <taxon>Lophotrochozoa</taxon>
        <taxon>Annelida</taxon>
        <taxon>Polychaeta</taxon>
        <taxon>Sedentaria</taxon>
        <taxon>Scolecida</taxon>
        <taxon>Capitellidae</taxon>
        <taxon>Capitella</taxon>
    </lineage>
</organism>
<dbReference type="InterPro" id="IPR039146">
    <property type="entry name" value="GPANK1"/>
</dbReference>
<evidence type="ECO:0000259" key="3">
    <source>
        <dbReference type="PROSITE" id="PS50174"/>
    </source>
</evidence>
<accession>R7UQW8</accession>
<dbReference type="SUPFAM" id="SSF48403">
    <property type="entry name" value="Ankyrin repeat"/>
    <property type="match status" value="1"/>
</dbReference>
<dbReference type="HOGENOM" id="CLU_048068_2_0_1"/>
<evidence type="ECO:0000313" key="5">
    <source>
        <dbReference type="EnsemblMetazoa" id="CapteP92236"/>
    </source>
</evidence>
<feature type="repeat" description="ANK" evidence="1">
    <location>
        <begin position="119"/>
        <end position="151"/>
    </location>
</feature>
<dbReference type="PANTHER" id="PTHR20923">
    <property type="entry name" value="BAT4 PROTEIN-RELATED"/>
    <property type="match status" value="1"/>
</dbReference>
<dbReference type="PROSITE" id="PS50088">
    <property type="entry name" value="ANK_REPEAT"/>
    <property type="match status" value="1"/>
</dbReference>
<dbReference type="EnsemblMetazoa" id="CapteT92236">
    <property type="protein sequence ID" value="CapteP92236"/>
    <property type="gene ID" value="CapteG92236"/>
</dbReference>
<dbReference type="PROSITE" id="PS50174">
    <property type="entry name" value="G_PATCH"/>
    <property type="match status" value="1"/>
</dbReference>
<dbReference type="OMA" id="QGWDQEH"/>
<keyword evidence="6" id="KW-1185">Reference proteome</keyword>
<keyword evidence="1" id="KW-0040">ANK repeat</keyword>
<dbReference type="Pfam" id="PF13637">
    <property type="entry name" value="Ank_4"/>
    <property type="match status" value="1"/>
</dbReference>
<dbReference type="PANTHER" id="PTHR20923:SF1">
    <property type="entry name" value="G PATCH DOMAIN AND ANKYRIN REPEAT-CONTAINING PROTEIN 1"/>
    <property type="match status" value="1"/>
</dbReference>
<dbReference type="FunCoup" id="R7UQW8">
    <property type="interactions" value="115"/>
</dbReference>
<evidence type="ECO:0000313" key="4">
    <source>
        <dbReference type="EMBL" id="ELU05821.1"/>
    </source>
</evidence>
<protein>
    <recommendedName>
        <fullName evidence="3">G-patch domain-containing protein</fullName>
    </recommendedName>
</protein>
<reference evidence="4 6" key="2">
    <citation type="journal article" date="2013" name="Nature">
        <title>Insights into bilaterian evolution from three spiralian genomes.</title>
        <authorList>
            <person name="Simakov O."/>
            <person name="Marletaz F."/>
            <person name="Cho S.J."/>
            <person name="Edsinger-Gonzales E."/>
            <person name="Havlak P."/>
            <person name="Hellsten U."/>
            <person name="Kuo D.H."/>
            <person name="Larsson T."/>
            <person name="Lv J."/>
            <person name="Arendt D."/>
            <person name="Savage R."/>
            <person name="Osoegawa K."/>
            <person name="de Jong P."/>
            <person name="Grimwood J."/>
            <person name="Chapman J.A."/>
            <person name="Shapiro H."/>
            <person name="Aerts A."/>
            <person name="Otillar R.P."/>
            <person name="Terry A.Y."/>
            <person name="Boore J.L."/>
            <person name="Grigoriev I.V."/>
            <person name="Lindberg D.R."/>
            <person name="Seaver E.C."/>
            <person name="Weisblat D.A."/>
            <person name="Putnam N.H."/>
            <person name="Rokhsar D.S."/>
        </authorList>
    </citation>
    <scope>NUCLEOTIDE SEQUENCE</scope>
    <source>
        <strain evidence="4 6">I ESC-2004</strain>
    </source>
</reference>
<dbReference type="EMBL" id="KB301197">
    <property type="protein sequence ID" value="ELU05821.1"/>
    <property type="molecule type" value="Genomic_DNA"/>
</dbReference>
<dbReference type="InterPro" id="IPR000467">
    <property type="entry name" value="G_patch_dom"/>
</dbReference>